<evidence type="ECO:0000259" key="2">
    <source>
        <dbReference type="Pfam" id="PF18945"/>
    </source>
</evidence>
<dbReference type="PANTHER" id="PTHR35565">
    <property type="entry name" value="CYTOPLASMIC PROTEIN-RELATED"/>
    <property type="match status" value="1"/>
</dbReference>
<evidence type="ECO:0000313" key="4">
    <source>
        <dbReference type="Proteomes" id="UP000309215"/>
    </source>
</evidence>
<proteinExistence type="predicted"/>
<feature type="domain" description="TssC1 N-terminal" evidence="1">
    <location>
        <begin position="76"/>
        <end position="374"/>
    </location>
</feature>
<organism evidence="3 4">
    <name type="scientific">Polyangium fumosum</name>
    <dbReference type="NCBI Taxonomy" id="889272"/>
    <lineage>
        <taxon>Bacteria</taxon>
        <taxon>Pseudomonadati</taxon>
        <taxon>Myxococcota</taxon>
        <taxon>Polyangia</taxon>
        <taxon>Polyangiales</taxon>
        <taxon>Polyangiaceae</taxon>
        <taxon>Polyangium</taxon>
    </lineage>
</organism>
<reference evidence="3 4" key="1">
    <citation type="submission" date="2019-04" db="EMBL/GenBank/DDBJ databases">
        <authorList>
            <person name="Li Y."/>
            <person name="Wang J."/>
        </authorList>
    </citation>
    <scope>NUCLEOTIDE SEQUENCE [LARGE SCALE GENOMIC DNA]</scope>
    <source>
        <strain evidence="3 4">DSM 14668</strain>
    </source>
</reference>
<dbReference type="Pfam" id="PF18945">
    <property type="entry name" value="VipB_2"/>
    <property type="match status" value="1"/>
</dbReference>
<dbReference type="InterPro" id="IPR010269">
    <property type="entry name" value="T6SS_TssC-like"/>
</dbReference>
<dbReference type="EMBL" id="SSMQ01000117">
    <property type="protein sequence ID" value="TKC93690.1"/>
    <property type="molecule type" value="Genomic_DNA"/>
</dbReference>
<comment type="caution">
    <text evidence="3">The sequence shown here is derived from an EMBL/GenBank/DDBJ whole genome shotgun (WGS) entry which is preliminary data.</text>
</comment>
<dbReference type="Proteomes" id="UP000309215">
    <property type="component" value="Unassembled WGS sequence"/>
</dbReference>
<dbReference type="OrthoDB" id="9764000at2"/>
<dbReference type="AlphaFoldDB" id="A0A4V6WQF7"/>
<dbReference type="InterPro" id="IPR044031">
    <property type="entry name" value="TssC1_N"/>
</dbReference>
<dbReference type="PANTHER" id="PTHR35565:SF3">
    <property type="entry name" value="TYPE VI SECRETION SYSTEM SHEATH PROTEIN TSSC1"/>
    <property type="match status" value="1"/>
</dbReference>
<evidence type="ECO:0000259" key="1">
    <source>
        <dbReference type="Pfam" id="PF05943"/>
    </source>
</evidence>
<accession>A0A4V6WQF7</accession>
<gene>
    <name evidence="3" type="primary">tssC</name>
    <name evidence="3" type="ORF">E8A74_49135</name>
</gene>
<name>A0A4V6WQF7_9BACT</name>
<keyword evidence="4" id="KW-1185">Reference proteome</keyword>
<dbReference type="Pfam" id="PF05943">
    <property type="entry name" value="VipB"/>
    <property type="match status" value="1"/>
</dbReference>
<dbReference type="NCBIfam" id="TIGR03355">
    <property type="entry name" value="VI_chp_2"/>
    <property type="match status" value="1"/>
</dbReference>
<protein>
    <submittedName>
        <fullName evidence="3">Type VI secretion system contractile sheath large subunit</fullName>
    </submittedName>
</protein>
<evidence type="ECO:0000313" key="3">
    <source>
        <dbReference type="EMBL" id="TKC93690.1"/>
    </source>
</evidence>
<dbReference type="InterPro" id="IPR044032">
    <property type="entry name" value="TssC1_C"/>
</dbReference>
<dbReference type="RefSeq" id="WP_136936133.1">
    <property type="nucleotide sequence ID" value="NZ_SSMQ01000117.1"/>
</dbReference>
<sequence length="500" mass="55457">MPETTSVKELIASSADGGAIIDQILSEGAMVRGDNPVQKKHARDIVGEFCQQILDERDPKDKQRAIDLGAVAAIQDRINEIDEIIGKQLDAILHAPEFQYLEARWRGLHYLVMNTETSTRLKIRVINVRKDELRKDFEASPEFDRSSLFKKVYEEEYGTFGGAPYGLLLGDYEFDGSSPDVGLLTELSKVAAAAHAPFISASSPHLFDMENFGQIGVPGDLAKLFESTQLIQWKEFRETEDSRYVGLVLPHVLMRLPYGPKGVPVDGFMYEENVGAEDKNFLWGNAAYALGQRITNAFAHYGWCAAIRGVEGGGLVENLPVHVFKTSEGDLAVKTPTEVAITDRRENELSELGFISLCYRKNSGQAAFFGGATANKPKVYNLPSATANARLSAQLPYIMATSRFAHYIKVMMRDKIGSFMTKDNVSSYLNNWIADYVLLNDDAGQETKARLPLREARIDVTDVPGKPGAYRAVVFLKPHFQLNELTVSMRLVAELPPPVA</sequence>
<feature type="domain" description="TssC1 C-terminal" evidence="2">
    <location>
        <begin position="385"/>
        <end position="495"/>
    </location>
</feature>